<feature type="domain" description="Restriction of telomere capping protein 4 C-terminal" evidence="9">
    <location>
        <begin position="401"/>
        <end position="516"/>
    </location>
</feature>
<dbReference type="Proteomes" id="UP000039046">
    <property type="component" value="Unassembled WGS sequence"/>
</dbReference>
<evidence type="ECO:0000256" key="3">
    <source>
        <dbReference type="ARBA" id="ARBA00004496"/>
    </source>
</evidence>
<dbReference type="InterPro" id="IPR039024">
    <property type="entry name" value="RTC4"/>
</dbReference>
<comment type="function">
    <text evidence="1">May be involved in a process influencing telomere capping.</text>
</comment>
<dbReference type="PANTHER" id="PTHR41391:SF1">
    <property type="entry name" value="RESTRICTION OF TELOMERE CAPPING PROTEIN 4"/>
    <property type="match status" value="1"/>
</dbReference>
<dbReference type="Pfam" id="PF14474">
    <property type="entry name" value="RTC4"/>
    <property type="match status" value="1"/>
</dbReference>
<evidence type="ECO:0000259" key="9">
    <source>
        <dbReference type="SMART" id="SM01312"/>
    </source>
</evidence>
<dbReference type="OrthoDB" id="128308at2759"/>
<feature type="compositionally biased region" description="Polar residues" evidence="8">
    <location>
        <begin position="98"/>
        <end position="109"/>
    </location>
</feature>
<keyword evidence="6" id="KW-0963">Cytoplasm</keyword>
<dbReference type="SMART" id="SM01312">
    <property type="entry name" value="RTC4"/>
    <property type="match status" value="1"/>
</dbReference>
<keyword evidence="11" id="KW-1185">Reference proteome</keyword>
<evidence type="ECO:0000313" key="11">
    <source>
        <dbReference type="Proteomes" id="UP000039046"/>
    </source>
</evidence>
<evidence type="ECO:0000256" key="6">
    <source>
        <dbReference type="ARBA" id="ARBA00022490"/>
    </source>
</evidence>
<reference evidence="10 11" key="1">
    <citation type="journal article" date="2015" name="Genome Announc.">
        <title>Draft Genome Sequence and Gene Annotation of the Entomopathogenic Fungus Verticillium hemipterigenum.</title>
        <authorList>
            <person name="Horn F."/>
            <person name="Habel A."/>
            <person name="Scharf D.H."/>
            <person name="Dworschak J."/>
            <person name="Brakhage A.A."/>
            <person name="Guthke R."/>
            <person name="Hertweck C."/>
            <person name="Linde J."/>
        </authorList>
    </citation>
    <scope>NUCLEOTIDE SEQUENCE [LARGE SCALE GENOMIC DNA]</scope>
</reference>
<dbReference type="HOGENOM" id="CLU_030573_0_0_1"/>
<dbReference type="EMBL" id="CDHN01000001">
    <property type="protein sequence ID" value="CEJ81704.1"/>
    <property type="molecule type" value="Genomic_DNA"/>
</dbReference>
<protein>
    <recommendedName>
        <fullName evidence="5">Restriction of telomere capping protein 4</fullName>
    </recommendedName>
</protein>
<evidence type="ECO:0000256" key="2">
    <source>
        <dbReference type="ARBA" id="ARBA00004123"/>
    </source>
</evidence>
<dbReference type="InterPro" id="IPR028094">
    <property type="entry name" value="RTC4_C"/>
</dbReference>
<proteinExistence type="inferred from homology"/>
<evidence type="ECO:0000256" key="8">
    <source>
        <dbReference type="SAM" id="MobiDB-lite"/>
    </source>
</evidence>
<accession>A0A0A1T8N7</accession>
<comment type="similarity">
    <text evidence="4">Belongs to the RTC4 family.</text>
</comment>
<dbReference type="GO" id="GO:0005737">
    <property type="term" value="C:cytoplasm"/>
    <property type="evidence" value="ECO:0007669"/>
    <property type="project" value="UniProtKB-SubCell"/>
</dbReference>
<sequence>MSRRVGLSRASKAQPLLKNIEGRHKPAKQPVNDDAPPLSTDESASEQEEDSIFDELTTRPNDLLPRTPKGHKTTKLPQLEHSSDEERQTKISMKRTTFRNTRSRSATAETTDRDIESTTKWNLPNRDELHTKSKRLRLPSEDAPEPYKGTSRPARPSAASGNFKKTGGHLKDEHGFVKVKQSKATYGKKASSSQDAPASPPKKFKKIRVPSPLNSPPKKKARAFSMPDALSSSPDAGPQFKSIDANLDDDFSSDEEKLRLAKANKYKDEPSRRKSSPKAIFRLPTDFIDVPIRDGGGEFVDRTLSEFDSEDDTPGLAAKDKYAADLQEATCPWCGEEVDRQLLDDFSKGRQHLTVNMQTTFCRKHKRHTAESVYKQKGYPKVDWKNIENRFGRFRSDLLGIIDGSPSYFRRAHEQSINAGKRRMMKEDDNMNPGYYGPRGLTAMSDYLVREFSTELKARVLKDEVIAARGSAAFIQCVLVGELGIRLIMEDLDVGEDDAIEVLEDSKTIGIMVHDDIYTT</sequence>
<dbReference type="GO" id="GO:0005634">
    <property type="term" value="C:nucleus"/>
    <property type="evidence" value="ECO:0007669"/>
    <property type="project" value="UniProtKB-SubCell"/>
</dbReference>
<dbReference type="AlphaFoldDB" id="A0A0A1T8N7"/>
<feature type="compositionally biased region" description="Low complexity" evidence="8">
    <location>
        <begin position="188"/>
        <end position="197"/>
    </location>
</feature>
<evidence type="ECO:0000313" key="10">
    <source>
        <dbReference type="EMBL" id="CEJ81704.1"/>
    </source>
</evidence>
<evidence type="ECO:0000256" key="4">
    <source>
        <dbReference type="ARBA" id="ARBA00009461"/>
    </source>
</evidence>
<gene>
    <name evidence="10" type="ORF">VHEMI01820</name>
</gene>
<name>A0A0A1T8N7_9HYPO</name>
<feature type="region of interest" description="Disordered" evidence="8">
    <location>
        <begin position="1"/>
        <end position="253"/>
    </location>
</feature>
<dbReference type="PANTHER" id="PTHR41391">
    <property type="entry name" value="RESTRICTION OF TELOMERE CAPPING PROTEIN 4"/>
    <property type="match status" value="1"/>
</dbReference>
<evidence type="ECO:0000256" key="5">
    <source>
        <dbReference type="ARBA" id="ARBA00015162"/>
    </source>
</evidence>
<comment type="subcellular location">
    <subcellularLocation>
        <location evidence="3">Cytoplasm</location>
    </subcellularLocation>
    <subcellularLocation>
        <location evidence="2">Nucleus</location>
    </subcellularLocation>
</comment>
<organism evidence="10 11">
    <name type="scientific">[Torrubiella] hemipterigena</name>
    <dbReference type="NCBI Taxonomy" id="1531966"/>
    <lineage>
        <taxon>Eukaryota</taxon>
        <taxon>Fungi</taxon>
        <taxon>Dikarya</taxon>
        <taxon>Ascomycota</taxon>
        <taxon>Pezizomycotina</taxon>
        <taxon>Sordariomycetes</taxon>
        <taxon>Hypocreomycetidae</taxon>
        <taxon>Hypocreales</taxon>
        <taxon>Clavicipitaceae</taxon>
        <taxon>Clavicipitaceae incertae sedis</taxon>
        <taxon>'Torrubiella' clade</taxon>
    </lineage>
</organism>
<feature type="compositionally biased region" description="Acidic residues" evidence="8">
    <location>
        <begin position="43"/>
        <end position="53"/>
    </location>
</feature>
<evidence type="ECO:0000256" key="1">
    <source>
        <dbReference type="ARBA" id="ARBA00002738"/>
    </source>
</evidence>
<evidence type="ECO:0000256" key="7">
    <source>
        <dbReference type="ARBA" id="ARBA00023242"/>
    </source>
</evidence>
<keyword evidence="7" id="KW-0539">Nucleus</keyword>